<evidence type="ECO:0000313" key="2">
    <source>
        <dbReference type="Proteomes" id="UP000325433"/>
    </source>
</evidence>
<protein>
    <submittedName>
        <fullName evidence="1">Uncharacterized protein</fullName>
    </submittedName>
</protein>
<keyword evidence="2" id="KW-1185">Reference proteome</keyword>
<reference evidence="2" key="1">
    <citation type="submission" date="2019-04" db="EMBL/GenBank/DDBJ databases">
        <title>Friends and foes A comparative genomics studyof 23 Aspergillus species from section Flavi.</title>
        <authorList>
            <consortium name="DOE Joint Genome Institute"/>
            <person name="Kjaerbolling I."/>
            <person name="Vesth T."/>
            <person name="Frisvad J.C."/>
            <person name="Nybo J.L."/>
            <person name="Theobald S."/>
            <person name="Kildgaard S."/>
            <person name="Isbrandt T."/>
            <person name="Kuo A."/>
            <person name="Sato A."/>
            <person name="Lyhne E.K."/>
            <person name="Kogle M.E."/>
            <person name="Wiebenga A."/>
            <person name="Kun R.S."/>
            <person name="Lubbers R.J."/>
            <person name="Makela M.R."/>
            <person name="Barry K."/>
            <person name="Chovatia M."/>
            <person name="Clum A."/>
            <person name="Daum C."/>
            <person name="Haridas S."/>
            <person name="He G."/>
            <person name="LaButti K."/>
            <person name="Lipzen A."/>
            <person name="Mondo S."/>
            <person name="Riley R."/>
            <person name="Salamov A."/>
            <person name="Simmons B.A."/>
            <person name="Magnuson J.K."/>
            <person name="Henrissat B."/>
            <person name="Mortensen U.H."/>
            <person name="Larsen T.O."/>
            <person name="Devries R.P."/>
            <person name="Grigoriev I.V."/>
            <person name="Machida M."/>
            <person name="Baker S.E."/>
            <person name="Andersen M.R."/>
        </authorList>
    </citation>
    <scope>NUCLEOTIDE SEQUENCE [LARGE SCALE GENOMIC DNA]</scope>
    <source>
        <strain evidence="2">CBS 130015</strain>
    </source>
</reference>
<dbReference type="Proteomes" id="UP000325433">
    <property type="component" value="Unassembled WGS sequence"/>
</dbReference>
<dbReference type="EMBL" id="ML738296">
    <property type="protein sequence ID" value="KAE8318821.1"/>
    <property type="molecule type" value="Genomic_DNA"/>
</dbReference>
<evidence type="ECO:0000313" key="1">
    <source>
        <dbReference type="EMBL" id="KAE8318821.1"/>
    </source>
</evidence>
<name>A0A5N6WD88_9EURO</name>
<dbReference type="AlphaFoldDB" id="A0A5N6WD88"/>
<accession>A0A5N6WD88</accession>
<gene>
    <name evidence="1" type="ORF">BDV41DRAFT_522154</name>
</gene>
<proteinExistence type="predicted"/>
<organism evidence="1 2">
    <name type="scientific">Aspergillus transmontanensis</name>
    <dbReference type="NCBI Taxonomy" id="1034304"/>
    <lineage>
        <taxon>Eukaryota</taxon>
        <taxon>Fungi</taxon>
        <taxon>Dikarya</taxon>
        <taxon>Ascomycota</taxon>
        <taxon>Pezizomycotina</taxon>
        <taxon>Eurotiomycetes</taxon>
        <taxon>Eurotiomycetidae</taxon>
        <taxon>Eurotiales</taxon>
        <taxon>Aspergillaceae</taxon>
        <taxon>Aspergillus</taxon>
        <taxon>Aspergillus subgen. Circumdati</taxon>
    </lineage>
</organism>
<sequence>MSGVMTIILRAYARCTAIPAGLHRRPLVRCRSQCSRAVLAIFGSHCLLLLSGLRSHADREENRCGEGNRRSFKPHQAEHSHSIIGRINLGKTGATWNKLRV</sequence>